<dbReference type="OrthoDB" id="442087at2759"/>
<dbReference type="PANTHER" id="PTHR43948">
    <property type="entry name" value="DNAJ HOMOLOG SUBFAMILY B"/>
    <property type="match status" value="1"/>
</dbReference>
<feature type="compositionally biased region" description="Polar residues" evidence="1">
    <location>
        <begin position="261"/>
        <end position="271"/>
    </location>
</feature>
<protein>
    <recommendedName>
        <fullName evidence="2">J domain-containing protein</fullName>
    </recommendedName>
</protein>
<dbReference type="PRINTS" id="PR00625">
    <property type="entry name" value="JDOMAIN"/>
</dbReference>
<dbReference type="GO" id="GO:0005737">
    <property type="term" value="C:cytoplasm"/>
    <property type="evidence" value="ECO:0007669"/>
    <property type="project" value="TreeGrafter"/>
</dbReference>
<proteinExistence type="predicted"/>
<evidence type="ECO:0000256" key="1">
    <source>
        <dbReference type="SAM" id="MobiDB-lite"/>
    </source>
</evidence>
<organism evidence="3 4">
    <name type="scientific">Collybiopsis confluens</name>
    <dbReference type="NCBI Taxonomy" id="2823264"/>
    <lineage>
        <taxon>Eukaryota</taxon>
        <taxon>Fungi</taxon>
        <taxon>Dikarya</taxon>
        <taxon>Basidiomycota</taxon>
        <taxon>Agaricomycotina</taxon>
        <taxon>Agaricomycetes</taxon>
        <taxon>Agaricomycetidae</taxon>
        <taxon>Agaricales</taxon>
        <taxon>Marasmiineae</taxon>
        <taxon>Omphalotaceae</taxon>
        <taxon>Collybiopsis</taxon>
    </lineage>
</organism>
<evidence type="ECO:0000313" key="4">
    <source>
        <dbReference type="Proteomes" id="UP000518752"/>
    </source>
</evidence>
<name>A0A8H5D3F1_9AGAR</name>
<evidence type="ECO:0000313" key="3">
    <source>
        <dbReference type="EMBL" id="KAF5352881.1"/>
    </source>
</evidence>
<dbReference type="Proteomes" id="UP000518752">
    <property type="component" value="Unassembled WGS sequence"/>
</dbReference>
<dbReference type="SMART" id="SM00271">
    <property type="entry name" value="DnaJ"/>
    <property type="match status" value="1"/>
</dbReference>
<comment type="caution">
    <text evidence="3">The sequence shown here is derived from an EMBL/GenBank/DDBJ whole genome shotgun (WGS) entry which is preliminary data.</text>
</comment>
<keyword evidence="4" id="KW-1185">Reference proteome</keyword>
<dbReference type="InterPro" id="IPR001623">
    <property type="entry name" value="DnaJ_domain"/>
</dbReference>
<dbReference type="GO" id="GO:0005634">
    <property type="term" value="C:nucleus"/>
    <property type="evidence" value="ECO:0007669"/>
    <property type="project" value="TreeGrafter"/>
</dbReference>
<dbReference type="Pfam" id="PF00226">
    <property type="entry name" value="DnaJ"/>
    <property type="match status" value="1"/>
</dbReference>
<evidence type="ECO:0000259" key="2">
    <source>
        <dbReference type="PROSITE" id="PS50076"/>
    </source>
</evidence>
<dbReference type="InterPro" id="IPR036869">
    <property type="entry name" value="J_dom_sf"/>
</dbReference>
<dbReference type="PANTHER" id="PTHR43948:SF10">
    <property type="entry name" value="MRJ, ISOFORM E"/>
    <property type="match status" value="1"/>
</dbReference>
<feature type="compositionally biased region" description="Polar residues" evidence="1">
    <location>
        <begin position="309"/>
        <end position="323"/>
    </location>
</feature>
<dbReference type="GO" id="GO:0051087">
    <property type="term" value="F:protein-folding chaperone binding"/>
    <property type="evidence" value="ECO:0007669"/>
    <property type="project" value="TreeGrafter"/>
</dbReference>
<dbReference type="GO" id="GO:0051082">
    <property type="term" value="F:unfolded protein binding"/>
    <property type="evidence" value="ECO:0007669"/>
    <property type="project" value="TreeGrafter"/>
</dbReference>
<reference evidence="3 4" key="1">
    <citation type="journal article" date="2020" name="ISME J.">
        <title>Uncovering the hidden diversity of litter-decomposition mechanisms in mushroom-forming fungi.</title>
        <authorList>
            <person name="Floudas D."/>
            <person name="Bentzer J."/>
            <person name="Ahren D."/>
            <person name="Johansson T."/>
            <person name="Persson P."/>
            <person name="Tunlid A."/>
        </authorList>
    </citation>
    <scope>NUCLEOTIDE SEQUENCE [LARGE SCALE GENOMIC DNA]</scope>
    <source>
        <strain evidence="3 4">CBS 406.79</strain>
    </source>
</reference>
<dbReference type="CDD" id="cd06257">
    <property type="entry name" value="DnaJ"/>
    <property type="match status" value="1"/>
</dbReference>
<feature type="domain" description="J" evidence="2">
    <location>
        <begin position="4"/>
        <end position="75"/>
    </location>
</feature>
<dbReference type="PROSITE" id="PS00636">
    <property type="entry name" value="DNAJ_1"/>
    <property type="match status" value="1"/>
</dbReference>
<dbReference type="AlphaFoldDB" id="A0A8H5D3F1"/>
<dbReference type="GO" id="GO:0044183">
    <property type="term" value="F:protein folding chaperone"/>
    <property type="evidence" value="ECO:0007669"/>
    <property type="project" value="TreeGrafter"/>
</dbReference>
<accession>A0A8H5D3F1</accession>
<dbReference type="InterPro" id="IPR018253">
    <property type="entry name" value="DnaJ_domain_CS"/>
</dbReference>
<dbReference type="EMBL" id="JAACJN010000275">
    <property type="protein sequence ID" value="KAF5352881.1"/>
    <property type="molecule type" value="Genomic_DNA"/>
</dbReference>
<feature type="region of interest" description="Disordered" evidence="1">
    <location>
        <begin position="261"/>
        <end position="332"/>
    </location>
</feature>
<dbReference type="SUPFAM" id="SSF46565">
    <property type="entry name" value="Chaperone J-domain"/>
    <property type="match status" value="1"/>
</dbReference>
<dbReference type="Gene3D" id="1.10.287.110">
    <property type="entry name" value="DnaJ domain"/>
    <property type="match status" value="1"/>
</dbReference>
<gene>
    <name evidence="3" type="ORF">D9757_012103</name>
</gene>
<dbReference type="PROSITE" id="PS50076">
    <property type="entry name" value="DNAJ_2"/>
    <property type="match status" value="1"/>
</dbReference>
<sequence length="332" mass="38081">MDDDLYQVLEISRNAGPEDIRKAYRRRALQTHPDRLPPNSTAAAKASAEDQFRKINNAYEILKDDQKRRAYDIHGVWPPPREDFRQAPSHHDQYRYRRRHHRPNYPRHPDPFFAFPDFRFTDPFELFDSIFNDPRRHSRHRSHRSAFHDDNPGRFHHEIDDFLLNMHRNVMSTSGSFAGMGMGMGMRSHFPAFPSVVMDMGSDSGGGSGRWASESTMSQTINGQTHTIVQRRDWEGNEHSTCIYPDGHKVVTINGVEQSDQARSTLPPHSTNNYLSSPPPPYSANPGPVASYGGLSERPVVPSYRDTAPYNNEDNVPSTAHSNSSKKRWWSR</sequence>